<dbReference type="EMBL" id="RYZH01000006">
    <property type="protein sequence ID" value="RUL88892.1"/>
    <property type="molecule type" value="Genomic_DNA"/>
</dbReference>
<dbReference type="InterPro" id="IPR045584">
    <property type="entry name" value="Pilin-like"/>
</dbReference>
<protein>
    <submittedName>
        <fullName evidence="3">DUF1559 domain-containing protein</fullName>
    </submittedName>
</protein>
<dbReference type="OrthoDB" id="236724at2"/>
<keyword evidence="1" id="KW-0472">Membrane</keyword>
<dbReference type="AlphaFoldDB" id="A0A432MNA0"/>
<dbReference type="PANTHER" id="PTHR30093">
    <property type="entry name" value="GENERAL SECRETION PATHWAY PROTEIN G"/>
    <property type="match status" value="1"/>
</dbReference>
<evidence type="ECO:0000256" key="1">
    <source>
        <dbReference type="SAM" id="Phobius"/>
    </source>
</evidence>
<name>A0A432MNA0_9BACT</name>
<organism evidence="3 4">
    <name type="scientific">Tautonia sociabilis</name>
    <dbReference type="NCBI Taxonomy" id="2080755"/>
    <lineage>
        <taxon>Bacteria</taxon>
        <taxon>Pseudomonadati</taxon>
        <taxon>Planctomycetota</taxon>
        <taxon>Planctomycetia</taxon>
        <taxon>Isosphaerales</taxon>
        <taxon>Isosphaeraceae</taxon>
        <taxon>Tautonia</taxon>
    </lineage>
</organism>
<dbReference type="Gene3D" id="3.30.700.10">
    <property type="entry name" value="Glycoprotein, Type 4 Pilin"/>
    <property type="match status" value="1"/>
</dbReference>
<comment type="caution">
    <text evidence="3">The sequence shown here is derived from an EMBL/GenBank/DDBJ whole genome shotgun (WGS) entry which is preliminary data.</text>
</comment>
<feature type="transmembrane region" description="Helical" evidence="1">
    <location>
        <begin position="21"/>
        <end position="42"/>
    </location>
</feature>
<accession>A0A432MNA0</accession>
<reference evidence="3 4" key="1">
    <citation type="submission" date="2018-12" db="EMBL/GenBank/DDBJ databases">
        <authorList>
            <person name="Toschakov S.V."/>
        </authorList>
    </citation>
    <scope>NUCLEOTIDE SEQUENCE [LARGE SCALE GENOMIC DNA]</scope>
    <source>
        <strain evidence="3 4">GM2012</strain>
    </source>
</reference>
<dbReference type="InterPro" id="IPR027558">
    <property type="entry name" value="Pre_pil_HX9DG_C"/>
</dbReference>
<keyword evidence="1" id="KW-1133">Transmembrane helix</keyword>
<keyword evidence="1" id="KW-0812">Transmembrane</keyword>
<dbReference type="NCBIfam" id="TIGR04294">
    <property type="entry name" value="pre_pil_HX9DG"/>
    <property type="match status" value="1"/>
</dbReference>
<evidence type="ECO:0000313" key="4">
    <source>
        <dbReference type="Proteomes" id="UP000280296"/>
    </source>
</evidence>
<dbReference type="RefSeq" id="WP_126724143.1">
    <property type="nucleotide sequence ID" value="NZ_RYZH01000006.1"/>
</dbReference>
<dbReference type="PANTHER" id="PTHR30093:SF2">
    <property type="entry name" value="TYPE II SECRETION SYSTEM PROTEIN H"/>
    <property type="match status" value="1"/>
</dbReference>
<proteinExistence type="predicted"/>
<keyword evidence="4" id="KW-1185">Reference proteome</keyword>
<dbReference type="SUPFAM" id="SSF54523">
    <property type="entry name" value="Pili subunits"/>
    <property type="match status" value="1"/>
</dbReference>
<gene>
    <name evidence="3" type="ORF">TsocGM_04585</name>
</gene>
<reference evidence="3 4" key="2">
    <citation type="submission" date="2019-01" db="EMBL/GenBank/DDBJ databases">
        <title>Tautonia sociabilis, a novel thermotolerant planctomycete of Isosphaeraceae family, isolated from a 4000 m deep subterranean habitat.</title>
        <authorList>
            <person name="Kovaleva O.L."/>
            <person name="Elcheninov A.G."/>
            <person name="Van Heerden E."/>
            <person name="Toshchakov S.V."/>
            <person name="Novikov A."/>
            <person name="Bonch-Osmolovskaya E.A."/>
            <person name="Kublanov I.V."/>
        </authorList>
    </citation>
    <scope>NUCLEOTIDE SEQUENCE [LARGE SCALE GENOMIC DNA]</scope>
    <source>
        <strain evidence="3 4">GM2012</strain>
    </source>
</reference>
<dbReference type="InterPro" id="IPR012902">
    <property type="entry name" value="N_methyl_site"/>
</dbReference>
<dbReference type="Pfam" id="PF07596">
    <property type="entry name" value="SBP_bac_10"/>
    <property type="match status" value="1"/>
</dbReference>
<evidence type="ECO:0000259" key="2">
    <source>
        <dbReference type="Pfam" id="PF07596"/>
    </source>
</evidence>
<sequence length="382" mass="41357">MHRHPKAPSPTGRGISPGFTLIELLVVIAIIGVLIALLLPAVQSAREAARRAQCTNNMKQIGLALHNYHSTHNVFPGAYPARTLGLNIYGTWGAWSPQSLLLPYMEQTQVYNALNFMLINKHLENGAFVQWTGISARISSFLCPSSPLPRGNQDSNGSLGVPARPKTGNNYFANTGAGIDFRGWAGTSAPNGIFALHRAPEQGGGTQDVGIADIIDGTANTIAFGEWRMGDFDGNKLSHPQDVINHVSWPGDSSTWNMPQGAQLFTQWLQACAARFPNATADPSWDSNVSWVGDSWFQGMYGWTLGNTLLAPNPKFPNCRICSWMGDLDCQGMYGLSSYHPGGANILFADGSVRFLKDSTQTVTVWALATRANGEVVSSDQY</sequence>
<dbReference type="NCBIfam" id="TIGR02532">
    <property type="entry name" value="IV_pilin_GFxxxE"/>
    <property type="match status" value="1"/>
</dbReference>
<feature type="domain" description="DUF1559" evidence="2">
    <location>
        <begin position="43"/>
        <end position="361"/>
    </location>
</feature>
<dbReference type="Proteomes" id="UP000280296">
    <property type="component" value="Unassembled WGS sequence"/>
</dbReference>
<evidence type="ECO:0000313" key="3">
    <source>
        <dbReference type="EMBL" id="RUL88892.1"/>
    </source>
</evidence>
<dbReference type="InterPro" id="IPR011453">
    <property type="entry name" value="DUF1559"/>
</dbReference>
<dbReference type="Pfam" id="PF07963">
    <property type="entry name" value="N_methyl"/>
    <property type="match status" value="1"/>
</dbReference>